<keyword evidence="7 17" id="KW-0547">Nucleotide-binding</keyword>
<dbReference type="InterPro" id="IPR024171">
    <property type="entry name" value="SRK-like_kinase"/>
</dbReference>
<evidence type="ECO:0000256" key="17">
    <source>
        <dbReference type="PIRNR" id="PIRNR000641"/>
    </source>
</evidence>
<dbReference type="InterPro" id="IPR011009">
    <property type="entry name" value="Kinase-like_dom_sf"/>
</dbReference>
<gene>
    <name evidence="21" type="ORF">K2173_026175</name>
</gene>
<evidence type="ECO:0000256" key="13">
    <source>
        <dbReference type="ARBA" id="ARBA00023170"/>
    </source>
</evidence>
<dbReference type="FunFam" id="2.90.10.10:FF:000017">
    <property type="entry name" value="Putative receptor protein kinase ZmPK1"/>
    <property type="match status" value="1"/>
</dbReference>
<evidence type="ECO:0000256" key="4">
    <source>
        <dbReference type="ARBA" id="ARBA00022679"/>
    </source>
</evidence>
<feature type="domain" description="Protein kinase" evidence="19">
    <location>
        <begin position="552"/>
        <end position="834"/>
    </location>
</feature>
<keyword evidence="12" id="KW-1015">Disulfide bond</keyword>
<keyword evidence="22" id="KW-1185">Reference proteome</keyword>
<dbReference type="GO" id="GO:0004674">
    <property type="term" value="F:protein serine/threonine kinase activity"/>
    <property type="evidence" value="ECO:0007669"/>
    <property type="project" value="UniProtKB-KW"/>
</dbReference>
<evidence type="ECO:0000259" key="19">
    <source>
        <dbReference type="PROSITE" id="PS50011"/>
    </source>
</evidence>
<dbReference type="InterPro" id="IPR000858">
    <property type="entry name" value="S_locus_glycoprot_dom"/>
</dbReference>
<evidence type="ECO:0000256" key="1">
    <source>
        <dbReference type="ARBA" id="ARBA00004479"/>
    </source>
</evidence>
<evidence type="ECO:0000256" key="9">
    <source>
        <dbReference type="ARBA" id="ARBA00022840"/>
    </source>
</evidence>
<evidence type="ECO:0000256" key="7">
    <source>
        <dbReference type="ARBA" id="ARBA00022741"/>
    </source>
</evidence>
<reference evidence="21 22" key="1">
    <citation type="submission" date="2021-09" db="EMBL/GenBank/DDBJ databases">
        <title>Genomic insights and catalytic innovation underlie evolution of tropane alkaloids biosynthesis.</title>
        <authorList>
            <person name="Wang Y.-J."/>
            <person name="Tian T."/>
            <person name="Huang J.-P."/>
            <person name="Huang S.-X."/>
        </authorList>
    </citation>
    <scope>NUCLEOTIDE SEQUENCE [LARGE SCALE GENOMIC DNA]</scope>
    <source>
        <strain evidence="21">KIB-2018</strain>
        <tissue evidence="21">Leaf</tissue>
    </source>
</reference>
<dbReference type="Pfam" id="PF00954">
    <property type="entry name" value="S_locus_glycop"/>
    <property type="match status" value="1"/>
</dbReference>
<sequence>MFANPFRTWYQIYPLPKIPPCPAILCCFHLLNFNMSILCSLFALSLLASAPGSVFTLSTLTAGSSLSVEKSEDVLISPSGIFSAGFHPVGDNAYGFAIWFNKPSCSSNCTIVWMANRDFPVNGKSSKLLLQENGNLILTDAKKSTAWSTKTESLSPSQLHLLDIGNLVLDNSEGKVLWQSFDSPTDTLLPRQPLTRDTQLVSSRGRTNLSSGFYKLFFDNDNVLSLLYDGPEISSVYWPYPWLLSYEAGRFPYNSSRTALLDNLGKFSSSDNFTALSIDYGVSLQRRLTLDFDGNVRIYSREVGGTNWIVSWQALTEPCRVHGICGPNSTCGYDPITGTKCTCLPRYKMKNTTDWAYGCEPENEVSCGNDTETRFVLLPHAEFYGYDYGYYPNYTLRMCETVCLGMCNCKAFQFKYITYGSNNDLVTACYPKILLYNGQQWPGFEGQVYVKVSTKTLFSDIKETTPISGLDCSGELVSLAGRDYPKDHENGTLKFIRWFATALGAVEMVIILFAWCFLVNSHKNSGEPRQGYHLMAAGFKRFTYSELKQATRNFSHEIGRGAGGIVYKGVLSDNRVAAIKLLNVAVQGEAEFLAEISTIGKLNHMNLIEILGYCAEGKQRLLVYEFMEHGSLAENVSSKTLDWKKRFEIALGTARGLAYLHEECLEWVLHCDVKPQNILLDSNYQPKVSDFGLSKLLNRGDRENTSFTGIRGTRGYMAPEWVFNLPITSKVDVYSYGIVILEMVTGRGPLVGSNSAQSGDENDDRTLVAWVRDKRGTANDNVSWIEDVIDPKLDGKYDTVKMETLVSLALQCVEEDKDARPTMSKAVEMLHSHENDV</sequence>
<comment type="subcellular location">
    <subcellularLocation>
        <location evidence="1">Membrane</location>
        <topology evidence="1">Single-pass type I membrane protein</topology>
    </subcellularLocation>
</comment>
<keyword evidence="4 17" id="KW-0808">Transferase</keyword>
<evidence type="ECO:0000256" key="15">
    <source>
        <dbReference type="ARBA" id="ARBA00047899"/>
    </source>
</evidence>
<dbReference type="InterPro" id="IPR036426">
    <property type="entry name" value="Bulb-type_lectin_dom_sf"/>
</dbReference>
<keyword evidence="11" id="KW-0472">Membrane</keyword>
<dbReference type="PROSITE" id="PS50011">
    <property type="entry name" value="PROTEIN_KINASE_DOM"/>
    <property type="match status" value="1"/>
</dbReference>
<evidence type="ECO:0000256" key="8">
    <source>
        <dbReference type="ARBA" id="ARBA00022777"/>
    </source>
</evidence>
<evidence type="ECO:0000256" key="10">
    <source>
        <dbReference type="ARBA" id="ARBA00022989"/>
    </source>
</evidence>
<keyword evidence="13" id="KW-0675">Receptor</keyword>
<keyword evidence="8 17" id="KW-0418">Kinase</keyword>
<keyword evidence="3" id="KW-0245">EGF-like domain</keyword>
<dbReference type="PROSITE" id="PS50927">
    <property type="entry name" value="BULB_LECTIN"/>
    <property type="match status" value="1"/>
</dbReference>
<evidence type="ECO:0000256" key="12">
    <source>
        <dbReference type="ARBA" id="ARBA00023157"/>
    </source>
</evidence>
<name>A0AAV8TBF0_9ROSI</name>
<dbReference type="FunFam" id="3.30.200.20:FF:000059">
    <property type="entry name" value="S-receptor-like serine/threonine-protein kinase"/>
    <property type="match status" value="1"/>
</dbReference>
<evidence type="ECO:0000313" key="21">
    <source>
        <dbReference type="EMBL" id="KAJ8763274.1"/>
    </source>
</evidence>
<evidence type="ECO:0000256" key="2">
    <source>
        <dbReference type="ARBA" id="ARBA00022527"/>
    </source>
</evidence>
<dbReference type="InterPro" id="IPR000719">
    <property type="entry name" value="Prot_kinase_dom"/>
</dbReference>
<accession>A0AAV8TBF0</accession>
<protein>
    <recommendedName>
        <fullName evidence="17">Receptor-like serine/threonine-protein kinase</fullName>
        <ecNumber evidence="17">2.7.11.1</ecNumber>
    </recommendedName>
</protein>
<evidence type="ECO:0000256" key="16">
    <source>
        <dbReference type="ARBA" id="ARBA00048679"/>
    </source>
</evidence>
<comment type="catalytic activity">
    <reaction evidence="15 17">
        <text>L-threonyl-[protein] + ATP = O-phospho-L-threonyl-[protein] + ADP + H(+)</text>
        <dbReference type="Rhea" id="RHEA:46608"/>
        <dbReference type="Rhea" id="RHEA-COMP:11060"/>
        <dbReference type="Rhea" id="RHEA-COMP:11605"/>
        <dbReference type="ChEBI" id="CHEBI:15378"/>
        <dbReference type="ChEBI" id="CHEBI:30013"/>
        <dbReference type="ChEBI" id="CHEBI:30616"/>
        <dbReference type="ChEBI" id="CHEBI:61977"/>
        <dbReference type="ChEBI" id="CHEBI:456216"/>
        <dbReference type="EC" id="2.7.11.1"/>
    </reaction>
</comment>
<evidence type="ECO:0000259" key="20">
    <source>
        <dbReference type="PROSITE" id="PS50927"/>
    </source>
</evidence>
<keyword evidence="9 17" id="KW-0067">ATP-binding</keyword>
<organism evidence="21 22">
    <name type="scientific">Erythroxylum novogranatense</name>
    <dbReference type="NCBI Taxonomy" id="1862640"/>
    <lineage>
        <taxon>Eukaryota</taxon>
        <taxon>Viridiplantae</taxon>
        <taxon>Streptophyta</taxon>
        <taxon>Embryophyta</taxon>
        <taxon>Tracheophyta</taxon>
        <taxon>Spermatophyta</taxon>
        <taxon>Magnoliopsida</taxon>
        <taxon>eudicotyledons</taxon>
        <taxon>Gunneridae</taxon>
        <taxon>Pentapetalae</taxon>
        <taxon>rosids</taxon>
        <taxon>fabids</taxon>
        <taxon>Malpighiales</taxon>
        <taxon>Erythroxylaceae</taxon>
        <taxon>Erythroxylum</taxon>
    </lineage>
</organism>
<dbReference type="Pfam" id="PF00069">
    <property type="entry name" value="Pkinase"/>
    <property type="match status" value="1"/>
</dbReference>
<evidence type="ECO:0000313" key="22">
    <source>
        <dbReference type="Proteomes" id="UP001159364"/>
    </source>
</evidence>
<keyword evidence="5" id="KW-0812">Transmembrane</keyword>
<evidence type="ECO:0000256" key="18">
    <source>
        <dbReference type="PROSITE-ProRule" id="PRU10141"/>
    </source>
</evidence>
<dbReference type="SUPFAM" id="SSF56112">
    <property type="entry name" value="Protein kinase-like (PK-like)"/>
    <property type="match status" value="1"/>
</dbReference>
<dbReference type="InterPro" id="IPR001480">
    <property type="entry name" value="Bulb-type_lectin_dom"/>
</dbReference>
<dbReference type="FunFam" id="1.10.510.10:FF:000302">
    <property type="entry name" value="Serine/threonine-protein kinase"/>
    <property type="match status" value="1"/>
</dbReference>
<evidence type="ECO:0000256" key="6">
    <source>
        <dbReference type="ARBA" id="ARBA00022729"/>
    </source>
</evidence>
<dbReference type="AlphaFoldDB" id="A0AAV8TBF0"/>
<keyword evidence="2 17" id="KW-0723">Serine/threonine-protein kinase</keyword>
<dbReference type="PANTHER" id="PTHR47974:SF3">
    <property type="entry name" value="RECEPTOR-LIKE SERINE_THREONINE-PROTEIN KINASE"/>
    <property type="match status" value="1"/>
</dbReference>
<dbReference type="Pfam" id="PF01453">
    <property type="entry name" value="B_lectin"/>
    <property type="match status" value="1"/>
</dbReference>
<dbReference type="GO" id="GO:0048544">
    <property type="term" value="P:recognition of pollen"/>
    <property type="evidence" value="ECO:0007669"/>
    <property type="project" value="InterPro"/>
</dbReference>
<comment type="caution">
    <text evidence="21">The sequence shown here is derived from an EMBL/GenBank/DDBJ whole genome shotgun (WGS) entry which is preliminary data.</text>
</comment>
<feature type="binding site" evidence="18">
    <location>
        <position position="580"/>
    </location>
    <ligand>
        <name>ATP</name>
        <dbReference type="ChEBI" id="CHEBI:30616"/>
    </ligand>
</feature>
<feature type="domain" description="Bulb-type lectin" evidence="20">
    <location>
        <begin position="51"/>
        <end position="182"/>
    </location>
</feature>
<comment type="catalytic activity">
    <reaction evidence="16 17">
        <text>L-seryl-[protein] + ATP = O-phospho-L-seryl-[protein] + ADP + H(+)</text>
        <dbReference type="Rhea" id="RHEA:17989"/>
        <dbReference type="Rhea" id="RHEA-COMP:9863"/>
        <dbReference type="Rhea" id="RHEA-COMP:11604"/>
        <dbReference type="ChEBI" id="CHEBI:15378"/>
        <dbReference type="ChEBI" id="CHEBI:29999"/>
        <dbReference type="ChEBI" id="CHEBI:30616"/>
        <dbReference type="ChEBI" id="CHEBI:83421"/>
        <dbReference type="ChEBI" id="CHEBI:456216"/>
        <dbReference type="EC" id="2.7.11.1"/>
    </reaction>
</comment>
<dbReference type="Proteomes" id="UP001159364">
    <property type="component" value="Linkage Group LG06"/>
</dbReference>
<dbReference type="SUPFAM" id="SSF51110">
    <property type="entry name" value="alpha-D-mannose-specific plant lectins"/>
    <property type="match status" value="1"/>
</dbReference>
<dbReference type="Gene3D" id="1.10.510.10">
    <property type="entry name" value="Transferase(Phosphotransferase) domain 1"/>
    <property type="match status" value="1"/>
</dbReference>
<dbReference type="InterPro" id="IPR017441">
    <property type="entry name" value="Protein_kinase_ATP_BS"/>
</dbReference>
<keyword evidence="14" id="KW-0325">Glycoprotein</keyword>
<evidence type="ECO:0000256" key="3">
    <source>
        <dbReference type="ARBA" id="ARBA00022536"/>
    </source>
</evidence>
<evidence type="ECO:0000256" key="5">
    <source>
        <dbReference type="ARBA" id="ARBA00022692"/>
    </source>
</evidence>
<dbReference type="PROSITE" id="PS00108">
    <property type="entry name" value="PROTEIN_KINASE_ST"/>
    <property type="match status" value="1"/>
</dbReference>
<dbReference type="EC" id="2.7.11.1" evidence="17"/>
<evidence type="ECO:0000256" key="11">
    <source>
        <dbReference type="ARBA" id="ARBA00023136"/>
    </source>
</evidence>
<dbReference type="EMBL" id="JAIWQS010000006">
    <property type="protein sequence ID" value="KAJ8763274.1"/>
    <property type="molecule type" value="Genomic_DNA"/>
</dbReference>
<dbReference type="PIRSF" id="PIRSF000641">
    <property type="entry name" value="SRK"/>
    <property type="match status" value="1"/>
</dbReference>
<dbReference type="SMART" id="SM00220">
    <property type="entry name" value="S_TKc"/>
    <property type="match status" value="1"/>
</dbReference>
<dbReference type="CDD" id="cd14066">
    <property type="entry name" value="STKc_IRAK"/>
    <property type="match status" value="1"/>
</dbReference>
<keyword evidence="10" id="KW-1133">Transmembrane helix</keyword>
<proteinExistence type="inferred from homology"/>
<dbReference type="Gene3D" id="2.90.10.10">
    <property type="entry name" value="Bulb-type lectin domain"/>
    <property type="match status" value="1"/>
</dbReference>
<comment type="similarity">
    <text evidence="17">Belongs to the protein kinase superfamily. Ser/Thr protein kinase family.</text>
</comment>
<dbReference type="GO" id="GO:0016020">
    <property type="term" value="C:membrane"/>
    <property type="evidence" value="ECO:0007669"/>
    <property type="project" value="UniProtKB-SubCell"/>
</dbReference>
<dbReference type="GO" id="GO:0005524">
    <property type="term" value="F:ATP binding"/>
    <property type="evidence" value="ECO:0007669"/>
    <property type="project" value="UniProtKB-UniRule"/>
</dbReference>
<dbReference type="PANTHER" id="PTHR47974">
    <property type="entry name" value="OS07G0415500 PROTEIN"/>
    <property type="match status" value="1"/>
</dbReference>
<keyword evidence="6" id="KW-0732">Signal</keyword>
<dbReference type="Gene3D" id="3.30.200.20">
    <property type="entry name" value="Phosphorylase Kinase, domain 1"/>
    <property type="match status" value="1"/>
</dbReference>
<dbReference type="CDD" id="cd00028">
    <property type="entry name" value="B_lectin"/>
    <property type="match status" value="1"/>
</dbReference>
<evidence type="ECO:0000256" key="14">
    <source>
        <dbReference type="ARBA" id="ARBA00023180"/>
    </source>
</evidence>
<dbReference type="InterPro" id="IPR008271">
    <property type="entry name" value="Ser/Thr_kinase_AS"/>
</dbReference>
<dbReference type="SMART" id="SM00108">
    <property type="entry name" value="B_lectin"/>
    <property type="match status" value="1"/>
</dbReference>
<dbReference type="PROSITE" id="PS00107">
    <property type="entry name" value="PROTEIN_KINASE_ATP"/>
    <property type="match status" value="1"/>
</dbReference>